<dbReference type="Proteomes" id="UP000092950">
    <property type="component" value="Chromosome"/>
</dbReference>
<dbReference type="EC" id="1.1.1.29" evidence="6"/>
<name>A0A0J6C2S5_9BORD</name>
<dbReference type="GO" id="GO:0008465">
    <property type="term" value="F:hydroxypyruvate reductase (NADH) activity"/>
    <property type="evidence" value="ECO:0007669"/>
    <property type="project" value="UniProtKB-EC"/>
</dbReference>
<dbReference type="InterPro" id="IPR050418">
    <property type="entry name" value="D-iso_2-hydroxyacid_DH_PdxB"/>
</dbReference>
<dbReference type="GO" id="GO:0051287">
    <property type="term" value="F:NAD binding"/>
    <property type="evidence" value="ECO:0007669"/>
    <property type="project" value="InterPro"/>
</dbReference>
<dbReference type="Pfam" id="PF02826">
    <property type="entry name" value="2-Hacid_dh_C"/>
    <property type="match status" value="1"/>
</dbReference>
<keyword evidence="3" id="KW-0520">NAD</keyword>
<accession>A0A0J6C2S5</accession>
<sequence>MQAVFIDANPTLAAVAERLHRQSDPGLVINRQPDIRPEQIPGVLGGAEIAIIDHTHLPTEVARACTALKHVVFLGTGARSYMNPEALAGLGIEVHIIKGYGDTAVAECAFALMWAAARSFSKMDRAMRAGQWLRTDAVQLTGKTLGLLGFGGIAAEMARLAQGVGMDVLAWNRSSKSHPGVRFVTPDELLARSDVLSLHLLLNDETRGWLSAERIARMRDGAILVNTARGALVDEAAMIAALRSGKLRHAALDVFDVEPMPASHPLYALDNVTLSAHSAFRTPEASDNLIEAALQHCRRVASA</sequence>
<protein>
    <submittedName>
        <fullName evidence="5 6">Glycerate dehydrogenase</fullName>
        <ecNumber evidence="6">1.1.1.29</ecNumber>
    </submittedName>
</protein>
<evidence type="ECO:0000313" key="8">
    <source>
        <dbReference type="Proteomes" id="UP000092950"/>
    </source>
</evidence>
<dbReference type="Gene3D" id="3.40.50.720">
    <property type="entry name" value="NAD(P)-binding Rossmann-like Domain"/>
    <property type="match status" value="2"/>
</dbReference>
<dbReference type="InterPro" id="IPR006140">
    <property type="entry name" value="D-isomer_DH_NAD-bd"/>
</dbReference>
<dbReference type="InterPro" id="IPR029753">
    <property type="entry name" value="D-isomer_DH_CS"/>
</dbReference>
<evidence type="ECO:0000256" key="1">
    <source>
        <dbReference type="ARBA" id="ARBA00005854"/>
    </source>
</evidence>
<dbReference type="InterPro" id="IPR036291">
    <property type="entry name" value="NAD(P)-bd_dom_sf"/>
</dbReference>
<dbReference type="EMBL" id="CP016440">
    <property type="protein sequence ID" value="ANY16153.1"/>
    <property type="molecule type" value="Genomic_DNA"/>
</dbReference>
<dbReference type="PANTHER" id="PTHR43761">
    <property type="entry name" value="D-ISOMER SPECIFIC 2-HYDROXYACID DEHYDROGENASE FAMILY PROTEIN (AFU_ORTHOLOGUE AFUA_1G13630)"/>
    <property type="match status" value="1"/>
</dbReference>
<keyword evidence="8" id="KW-1185">Reference proteome</keyword>
<dbReference type="KEGG" id="bpdz:BBN53_09745"/>
<evidence type="ECO:0000256" key="2">
    <source>
        <dbReference type="ARBA" id="ARBA00023002"/>
    </source>
</evidence>
<dbReference type="SUPFAM" id="SSF52283">
    <property type="entry name" value="Formate/glycerate dehydrogenase catalytic domain-like"/>
    <property type="match status" value="1"/>
</dbReference>
<dbReference type="Proteomes" id="UP000053096">
    <property type="component" value="Unassembled WGS sequence"/>
</dbReference>
<reference evidence="6 7" key="1">
    <citation type="submission" date="2015-09" db="EMBL/GenBank/DDBJ databases">
        <authorList>
            <person name="Jackson K.R."/>
            <person name="Lunt B.L."/>
            <person name="Fisher J.N.B."/>
            <person name="Gardner A.V."/>
            <person name="Bailey M.E."/>
            <person name="Deus L.M."/>
            <person name="Earl A.S."/>
            <person name="Gibby P.D."/>
            <person name="Hartmann K.A."/>
            <person name="Liu J.E."/>
            <person name="Manci A.M."/>
            <person name="Nielsen D.A."/>
            <person name="Solomon M.B."/>
            <person name="Breakwell D.P."/>
            <person name="Burnett S.H."/>
            <person name="Grose J.H."/>
        </authorList>
    </citation>
    <scope>NUCLEOTIDE SEQUENCE [LARGE SCALE GENOMIC DNA]</scope>
    <source>
        <strain evidence="6 7">2789STDY5608636</strain>
    </source>
</reference>
<proteinExistence type="inferred from homology"/>
<evidence type="ECO:0000259" key="4">
    <source>
        <dbReference type="Pfam" id="PF02826"/>
    </source>
</evidence>
<feature type="domain" description="D-isomer specific 2-hydroxyacid dehydrogenase NAD-binding" evidence="4">
    <location>
        <begin position="110"/>
        <end position="279"/>
    </location>
</feature>
<gene>
    <name evidence="6" type="primary">hprA</name>
    <name evidence="5" type="ORF">BBN53_09745</name>
    <name evidence="6" type="ORF">ERS370011_03457</name>
</gene>
<keyword evidence="2 6" id="KW-0560">Oxidoreductase</keyword>
<dbReference type="EMBL" id="CYTV01000011">
    <property type="protein sequence ID" value="CUJ04155.1"/>
    <property type="molecule type" value="Genomic_DNA"/>
</dbReference>
<dbReference type="OrthoDB" id="9805416at2"/>
<dbReference type="PANTHER" id="PTHR43761:SF1">
    <property type="entry name" value="D-ISOMER SPECIFIC 2-HYDROXYACID DEHYDROGENASE CATALYTIC DOMAIN-CONTAINING PROTEIN-RELATED"/>
    <property type="match status" value="1"/>
</dbReference>
<evidence type="ECO:0000313" key="6">
    <source>
        <dbReference type="EMBL" id="CUJ04155.1"/>
    </source>
</evidence>
<evidence type="ECO:0000313" key="5">
    <source>
        <dbReference type="EMBL" id="ANY16153.1"/>
    </source>
</evidence>
<reference evidence="5 8" key="2">
    <citation type="submission" date="2016-07" db="EMBL/GenBank/DDBJ databases">
        <title>Complete genome sequences of Bordetella pseudohinzii.</title>
        <authorList>
            <person name="Spilker T."/>
            <person name="Darrah R."/>
            <person name="LiPuma J.J."/>
        </authorList>
    </citation>
    <scope>NUCLEOTIDE SEQUENCE [LARGE SCALE GENOMIC DNA]</scope>
    <source>
        <strain evidence="5 8">HI4681</strain>
    </source>
</reference>
<dbReference type="SUPFAM" id="SSF51735">
    <property type="entry name" value="NAD(P)-binding Rossmann-fold domains"/>
    <property type="match status" value="1"/>
</dbReference>
<accession>A0A0M7H5U3</accession>
<dbReference type="AlphaFoldDB" id="A0A0J6C2S5"/>
<comment type="similarity">
    <text evidence="1">Belongs to the D-isomer specific 2-hydroxyacid dehydrogenase family.</text>
</comment>
<organism evidence="6 7">
    <name type="scientific">Bordetella pseudohinzii</name>
    <dbReference type="NCBI Taxonomy" id="1331258"/>
    <lineage>
        <taxon>Bacteria</taxon>
        <taxon>Pseudomonadati</taxon>
        <taxon>Pseudomonadota</taxon>
        <taxon>Betaproteobacteria</taxon>
        <taxon>Burkholderiales</taxon>
        <taxon>Alcaligenaceae</taxon>
        <taxon>Bordetella</taxon>
    </lineage>
</organism>
<dbReference type="FunFam" id="3.40.50.720:FF:000203">
    <property type="entry name" value="D-3-phosphoglycerate dehydrogenase (SerA)"/>
    <property type="match status" value="1"/>
</dbReference>
<dbReference type="RefSeq" id="WP_043211927.1">
    <property type="nucleotide sequence ID" value="NZ_CAJGUP010000112.1"/>
</dbReference>
<evidence type="ECO:0000256" key="3">
    <source>
        <dbReference type="ARBA" id="ARBA00023027"/>
    </source>
</evidence>
<evidence type="ECO:0000313" key="7">
    <source>
        <dbReference type="Proteomes" id="UP000053096"/>
    </source>
</evidence>
<dbReference type="PROSITE" id="PS00671">
    <property type="entry name" value="D_2_HYDROXYACID_DH_3"/>
    <property type="match status" value="1"/>
</dbReference>